<evidence type="ECO:0000313" key="6">
    <source>
        <dbReference type="EMBL" id="MCB6960022.1"/>
    </source>
</evidence>
<feature type="domain" description="SIS" evidence="5">
    <location>
        <begin position="106"/>
        <end position="243"/>
    </location>
</feature>
<reference evidence="9 10" key="2">
    <citation type="submission" date="2019-09" db="EMBL/GenBank/DDBJ databases">
        <title>Strain-level analysis of Eubacterium rectale using genomes from metagenomes.</title>
        <authorList>
            <person name="Karcher N."/>
            <person name="Segata N."/>
        </authorList>
    </citation>
    <scope>NUCLEOTIDE SEQUENCE [LARGE SCALE GENOMIC DNA]</scope>
    <source>
        <strain evidence="9 10">T3WBe13</strain>
    </source>
</reference>
<dbReference type="Proteomes" id="UP000324327">
    <property type="component" value="Unassembled WGS sequence"/>
</dbReference>
<dbReference type="PROSITE" id="PS51071">
    <property type="entry name" value="HTH_RPIR"/>
    <property type="match status" value="1"/>
</dbReference>
<keyword evidence="2" id="KW-0238">DNA-binding</keyword>
<dbReference type="InterPro" id="IPR036388">
    <property type="entry name" value="WH-like_DNA-bd_sf"/>
</dbReference>
<dbReference type="EMBL" id="JAJFBX010000002">
    <property type="protein sequence ID" value="MCC2745976.1"/>
    <property type="molecule type" value="Genomic_DNA"/>
</dbReference>
<dbReference type="SUPFAM" id="SSF46689">
    <property type="entry name" value="Homeodomain-like"/>
    <property type="match status" value="1"/>
</dbReference>
<dbReference type="InterPro" id="IPR046348">
    <property type="entry name" value="SIS_dom_sf"/>
</dbReference>
<dbReference type="InterPro" id="IPR047640">
    <property type="entry name" value="RpiR-like"/>
</dbReference>
<dbReference type="Gene3D" id="3.40.50.10490">
    <property type="entry name" value="Glucose-6-phosphate isomerase like protein, domain 1"/>
    <property type="match status" value="1"/>
</dbReference>
<dbReference type="InterPro" id="IPR000281">
    <property type="entry name" value="HTH_RpiR"/>
</dbReference>
<evidence type="ECO:0000256" key="2">
    <source>
        <dbReference type="ARBA" id="ARBA00023125"/>
    </source>
</evidence>
<dbReference type="Proteomes" id="UP001197847">
    <property type="component" value="Unassembled WGS sequence"/>
</dbReference>
<evidence type="ECO:0000313" key="10">
    <source>
        <dbReference type="Proteomes" id="UP000324327"/>
    </source>
</evidence>
<evidence type="ECO:0000256" key="1">
    <source>
        <dbReference type="ARBA" id="ARBA00023015"/>
    </source>
</evidence>
<dbReference type="GO" id="GO:0003700">
    <property type="term" value="F:DNA-binding transcription factor activity"/>
    <property type="evidence" value="ECO:0007669"/>
    <property type="project" value="InterPro"/>
</dbReference>
<dbReference type="AlphaFoldDB" id="A0A5S4VH80"/>
<keyword evidence="1" id="KW-0805">Transcription regulation</keyword>
<dbReference type="EMBL" id="JAQLYE010000019">
    <property type="protein sequence ID" value="MDB8018565.1"/>
    <property type="molecule type" value="Genomic_DNA"/>
</dbReference>
<sequence>MNLLHQIDTTDFSENELLILEYFIAHEKSLPYMSLNDICKDLFISNATIVRFCQKIGFNGFNELKYSLRKASRESTGFSTWSVMQHHTSILKDFIDGLDSAQLETICKEVTQSDSLYIYGRGLSSLPARYLYSMFNAIDIPCIYIDWIDFLLAISVSFPENATLILFTNYGEKEIYEPIAKRCHTKNVKIIWISSVDIDSSLLAASDICITAPELPSENTHLRTKMTAFVFVQIIIEYILTQK</sequence>
<evidence type="ECO:0000313" key="7">
    <source>
        <dbReference type="EMBL" id="MCC2745976.1"/>
    </source>
</evidence>
<accession>A0A5S4VH80</accession>
<dbReference type="PANTHER" id="PTHR30514:SF1">
    <property type="entry name" value="HTH-TYPE TRANSCRIPTIONAL REGULATOR HEXR-RELATED"/>
    <property type="match status" value="1"/>
</dbReference>
<feature type="domain" description="HTH rpiR-type" evidence="4">
    <location>
        <begin position="1"/>
        <end position="75"/>
    </location>
</feature>
<dbReference type="EMBL" id="VSTF01000015">
    <property type="protein sequence ID" value="TYL57797.1"/>
    <property type="molecule type" value="Genomic_DNA"/>
</dbReference>
<dbReference type="SUPFAM" id="SSF53697">
    <property type="entry name" value="SIS domain"/>
    <property type="match status" value="1"/>
</dbReference>
<dbReference type="RefSeq" id="WP_148873149.1">
    <property type="nucleotide sequence ID" value="NZ_DAWEFX010000026.1"/>
</dbReference>
<proteinExistence type="predicted"/>
<name>A0A5S4VH80_9FIRM</name>
<keyword evidence="3" id="KW-0804">Transcription</keyword>
<dbReference type="GO" id="GO:1901135">
    <property type="term" value="P:carbohydrate derivative metabolic process"/>
    <property type="evidence" value="ECO:0007669"/>
    <property type="project" value="InterPro"/>
</dbReference>
<protein>
    <submittedName>
        <fullName evidence="9">MurR/RpiR family transcriptional regulator</fullName>
    </submittedName>
</protein>
<dbReference type="PROSITE" id="PS51464">
    <property type="entry name" value="SIS"/>
    <property type="match status" value="1"/>
</dbReference>
<evidence type="ECO:0000259" key="5">
    <source>
        <dbReference type="PROSITE" id="PS51464"/>
    </source>
</evidence>
<comment type="caution">
    <text evidence="9">The sequence shown here is derived from an EMBL/GenBank/DDBJ whole genome shotgun (WGS) entry which is preliminary data.</text>
</comment>
<dbReference type="InterPro" id="IPR035472">
    <property type="entry name" value="RpiR-like_SIS"/>
</dbReference>
<reference evidence="8" key="5">
    <citation type="submission" date="2023-01" db="EMBL/GenBank/DDBJ databases">
        <title>Human gut microbiome strain richness.</title>
        <authorList>
            <person name="Chen-Liaw A."/>
        </authorList>
    </citation>
    <scope>NUCLEOTIDE SEQUENCE</scope>
    <source>
        <strain evidence="8">1001283st1_D2_1001283B150209_150212</strain>
    </source>
</reference>
<dbReference type="Proteomes" id="UP001197741">
    <property type="component" value="Unassembled WGS sequence"/>
</dbReference>
<dbReference type="GO" id="GO:0097367">
    <property type="term" value="F:carbohydrate derivative binding"/>
    <property type="evidence" value="ECO:0007669"/>
    <property type="project" value="InterPro"/>
</dbReference>
<gene>
    <name evidence="9" type="ORF">FYL31_11895</name>
    <name evidence="6" type="ORF">LIZ82_03805</name>
    <name evidence="7" type="ORF">LK487_02790</name>
    <name evidence="8" type="ORF">PNE45_11055</name>
</gene>
<evidence type="ECO:0000313" key="9">
    <source>
        <dbReference type="EMBL" id="TYL57797.1"/>
    </source>
</evidence>
<evidence type="ECO:0000259" key="4">
    <source>
        <dbReference type="PROSITE" id="PS51071"/>
    </source>
</evidence>
<dbReference type="Pfam" id="PF01418">
    <property type="entry name" value="HTH_6"/>
    <property type="match status" value="1"/>
</dbReference>
<evidence type="ECO:0000313" key="8">
    <source>
        <dbReference type="EMBL" id="MDB8018565.1"/>
    </source>
</evidence>
<evidence type="ECO:0000256" key="3">
    <source>
        <dbReference type="ARBA" id="ARBA00023163"/>
    </source>
</evidence>
<organism evidence="9 10">
    <name type="scientific">Agathobacter rectalis</name>
    <dbReference type="NCBI Taxonomy" id="39491"/>
    <lineage>
        <taxon>Bacteria</taxon>
        <taxon>Bacillati</taxon>
        <taxon>Bacillota</taxon>
        <taxon>Clostridia</taxon>
        <taxon>Lachnospirales</taxon>
        <taxon>Lachnospiraceae</taxon>
        <taxon>Agathobacter</taxon>
    </lineage>
</organism>
<reference evidence="6" key="3">
    <citation type="submission" date="2021-10" db="EMBL/GenBank/DDBJ databases">
        <title>Collection of gut derived symbiotic bacterial strains cultured from healthy donors.</title>
        <authorList>
            <person name="Lin H."/>
            <person name="Littmann E."/>
            <person name="Kohout C."/>
            <person name="Pamer E.G."/>
        </authorList>
    </citation>
    <scope>NUCLEOTIDE SEQUENCE</scope>
    <source>
        <strain evidence="6">DFI.7.28A</strain>
    </source>
</reference>
<dbReference type="InterPro" id="IPR001347">
    <property type="entry name" value="SIS_dom"/>
</dbReference>
<dbReference type="CDD" id="cd05013">
    <property type="entry name" value="SIS_RpiR"/>
    <property type="match status" value="1"/>
</dbReference>
<dbReference type="EMBL" id="JAJCJQ010000003">
    <property type="protein sequence ID" value="MCB6960022.1"/>
    <property type="molecule type" value="Genomic_DNA"/>
</dbReference>
<dbReference type="GO" id="GO:0003677">
    <property type="term" value="F:DNA binding"/>
    <property type="evidence" value="ECO:0007669"/>
    <property type="project" value="UniProtKB-KW"/>
</dbReference>
<dbReference type="Gene3D" id="1.10.10.10">
    <property type="entry name" value="Winged helix-like DNA-binding domain superfamily/Winged helix DNA-binding domain"/>
    <property type="match status" value="1"/>
</dbReference>
<reference evidence="9 10" key="1">
    <citation type="submission" date="2019-08" db="EMBL/GenBank/DDBJ databases">
        <authorList>
            <person name="Duncan S."/>
            <person name="Walker A."/>
        </authorList>
    </citation>
    <scope>NUCLEOTIDE SEQUENCE [LARGE SCALE GENOMIC DNA]</scope>
    <source>
        <strain evidence="9 10">T3WBe13</strain>
    </source>
</reference>
<dbReference type="InterPro" id="IPR009057">
    <property type="entry name" value="Homeodomain-like_sf"/>
</dbReference>
<reference evidence="7" key="4">
    <citation type="submission" date="2021-10" db="EMBL/GenBank/DDBJ databases">
        <title>Collection of gut derived symbiotic bacterial strains cultured from healthy donors.</title>
        <authorList>
            <person name="Lin H."/>
            <person name="Littmann E."/>
            <person name="Claire K."/>
            <person name="Pamer E."/>
        </authorList>
    </citation>
    <scope>NUCLEOTIDE SEQUENCE</scope>
    <source>
        <strain evidence="7">MSK.22.92</strain>
    </source>
</reference>
<dbReference type="Proteomes" id="UP001212823">
    <property type="component" value="Unassembled WGS sequence"/>
</dbReference>
<dbReference type="PANTHER" id="PTHR30514">
    <property type="entry name" value="GLUCOKINASE"/>
    <property type="match status" value="1"/>
</dbReference>